<dbReference type="CTD" id="9825391"/>
<proteinExistence type="inferred from homology"/>
<dbReference type="Proteomes" id="UP000483820">
    <property type="component" value="Chromosome X"/>
</dbReference>
<accession>E3LD04</accession>
<dbReference type="Proteomes" id="UP000008281">
    <property type="component" value="Unassembled WGS sequence"/>
</dbReference>
<dbReference type="Pfam" id="PF03224">
    <property type="entry name" value="V-ATPase_H_N"/>
    <property type="match status" value="1"/>
</dbReference>
<keyword evidence="9" id="KW-1185">Reference proteome</keyword>
<dbReference type="EMBL" id="WUAV01000006">
    <property type="protein sequence ID" value="KAF1747510.1"/>
    <property type="molecule type" value="Genomic_DNA"/>
</dbReference>
<keyword evidence="4" id="KW-0406">Ion transport</keyword>
<dbReference type="eggNOG" id="KOG2759">
    <property type="taxonomic scope" value="Eukaryota"/>
</dbReference>
<dbReference type="GO" id="GO:0046961">
    <property type="term" value="F:proton-transporting ATPase activity, rotational mechanism"/>
    <property type="evidence" value="ECO:0007669"/>
    <property type="project" value="InterPro"/>
</dbReference>
<dbReference type="PANTHER" id="PTHR10698">
    <property type="entry name" value="V-TYPE PROTON ATPASE SUBUNIT H"/>
    <property type="match status" value="1"/>
</dbReference>
<dbReference type="OMA" id="LIFALWC"/>
<keyword evidence="3" id="KW-0375">Hydrogen ion transport</keyword>
<dbReference type="InterPro" id="IPR011987">
    <property type="entry name" value="ATPase_V1-cplx_hsu_C"/>
</dbReference>
<gene>
    <name evidence="7" type="ORF">CRE_00471</name>
    <name evidence="8" type="ORF">GCK72_023975</name>
</gene>
<reference evidence="8 10" key="2">
    <citation type="submission" date="2019-12" db="EMBL/GenBank/DDBJ databases">
        <title>Chromosome-level assembly of the Caenorhabditis remanei genome.</title>
        <authorList>
            <person name="Teterina A.A."/>
            <person name="Willis J.H."/>
            <person name="Phillips P.C."/>
        </authorList>
    </citation>
    <scope>NUCLEOTIDE SEQUENCE [LARGE SCALE GENOMIC DNA]</scope>
    <source>
        <strain evidence="8 10">PX506</strain>
        <tissue evidence="8">Whole organism</tissue>
    </source>
</reference>
<dbReference type="HOGENOM" id="CLU_025709_1_0_1"/>
<dbReference type="Gene3D" id="1.25.10.10">
    <property type="entry name" value="Leucine-rich Repeat Variant"/>
    <property type="match status" value="1"/>
</dbReference>
<dbReference type="SUPFAM" id="SSF48371">
    <property type="entry name" value="ARM repeat"/>
    <property type="match status" value="1"/>
</dbReference>
<evidence type="ECO:0000256" key="1">
    <source>
        <dbReference type="ARBA" id="ARBA00008613"/>
    </source>
</evidence>
<keyword evidence="2" id="KW-0813">Transport</keyword>
<dbReference type="InParanoid" id="E3LD04"/>
<dbReference type="GeneID" id="9825391"/>
<reference evidence="7" key="1">
    <citation type="submission" date="2007-07" db="EMBL/GenBank/DDBJ databases">
        <title>PCAP assembly of the Caenorhabditis remanei genome.</title>
        <authorList>
            <consortium name="The Caenorhabditis remanei Sequencing Consortium"/>
            <person name="Wilson R.K."/>
        </authorList>
    </citation>
    <scope>NUCLEOTIDE SEQUENCE [LARGE SCALE GENOMIC DNA]</scope>
    <source>
        <strain evidence="7">PB4641</strain>
    </source>
</reference>
<organism evidence="9">
    <name type="scientific">Caenorhabditis remanei</name>
    <name type="common">Caenorhabditis vulgaris</name>
    <dbReference type="NCBI Taxonomy" id="31234"/>
    <lineage>
        <taxon>Eukaryota</taxon>
        <taxon>Metazoa</taxon>
        <taxon>Ecdysozoa</taxon>
        <taxon>Nematoda</taxon>
        <taxon>Chromadorea</taxon>
        <taxon>Rhabditida</taxon>
        <taxon>Rhabditina</taxon>
        <taxon>Rhabditomorpha</taxon>
        <taxon>Rhabditoidea</taxon>
        <taxon>Rhabditidae</taxon>
        <taxon>Peloderinae</taxon>
        <taxon>Caenorhabditis</taxon>
    </lineage>
</organism>
<evidence type="ECO:0000256" key="5">
    <source>
        <dbReference type="ARBA" id="ARBA00046225"/>
    </source>
</evidence>
<dbReference type="Gene3D" id="1.25.40.150">
    <property type="entry name" value="V-type ATPase, subunit H, C-terminal domain"/>
    <property type="match status" value="1"/>
</dbReference>
<dbReference type="PANTHER" id="PTHR10698:SF0">
    <property type="entry name" value="V-TYPE PROTON ATPASE SUBUNIT H"/>
    <property type="match status" value="1"/>
</dbReference>
<name>E3LD04_CAERE</name>
<evidence type="ECO:0000313" key="9">
    <source>
        <dbReference type="Proteomes" id="UP000008281"/>
    </source>
</evidence>
<dbReference type="OrthoDB" id="10263554at2759"/>
<evidence type="ECO:0000256" key="4">
    <source>
        <dbReference type="ARBA" id="ARBA00023065"/>
    </source>
</evidence>
<dbReference type="STRING" id="31234.E3LD04"/>
<dbReference type="GO" id="GO:0000221">
    <property type="term" value="C:vacuolar proton-transporting V-type ATPase, V1 domain"/>
    <property type="evidence" value="ECO:0007669"/>
    <property type="project" value="InterPro"/>
</dbReference>
<evidence type="ECO:0000313" key="7">
    <source>
        <dbReference type="EMBL" id="EFO82607.1"/>
    </source>
</evidence>
<comment type="similarity">
    <text evidence="1">Belongs to the V-ATPase H subunit family.</text>
</comment>
<evidence type="ECO:0000256" key="3">
    <source>
        <dbReference type="ARBA" id="ARBA00022781"/>
    </source>
</evidence>
<evidence type="ECO:0000313" key="8">
    <source>
        <dbReference type="EMBL" id="KAF1747510.1"/>
    </source>
</evidence>
<evidence type="ECO:0000259" key="6">
    <source>
        <dbReference type="Pfam" id="PF11698"/>
    </source>
</evidence>
<dbReference type="FunFam" id="1.25.40.150:FF:000001">
    <property type="entry name" value="V-type proton ATPase subunit H"/>
    <property type="match status" value="1"/>
</dbReference>
<protein>
    <recommendedName>
        <fullName evidence="6">ATPase V1 complex subunit H C-terminal domain-containing protein</fullName>
    </recommendedName>
</protein>
<dbReference type="RefSeq" id="XP_003118009.1">
    <property type="nucleotide sequence ID" value="XM_003117961.1"/>
</dbReference>
<dbReference type="InterPro" id="IPR004908">
    <property type="entry name" value="ATPase_V1-cplx_hsu"/>
</dbReference>
<dbReference type="InterPro" id="IPR016024">
    <property type="entry name" value="ARM-type_fold"/>
</dbReference>
<comment type="function">
    <text evidence="5">Subunit of the V1 complex of vacuolar(H+)-ATPase (V-ATPase), a multisubunit enzyme composed of a peripheral complex (V1) that hydrolyzes ATP and a membrane integral complex (V0) that translocates protons. V-ATPase is responsible for acidifying and maintaining the pH of intracellular compartments and in some cell types, is targeted to the plasma membrane, where it is responsible for acidifying the extracellular environment. Subunit H is essential for V-ATPase activity, but not for the assembly of the complex.</text>
</comment>
<evidence type="ECO:0000256" key="2">
    <source>
        <dbReference type="ARBA" id="ARBA00022448"/>
    </source>
</evidence>
<dbReference type="AlphaFoldDB" id="E3LD04"/>
<dbReference type="InterPro" id="IPR011989">
    <property type="entry name" value="ARM-like"/>
</dbReference>
<dbReference type="Pfam" id="PF11698">
    <property type="entry name" value="V-ATPase_H_C"/>
    <property type="match status" value="1"/>
</dbReference>
<dbReference type="EMBL" id="DS268407">
    <property type="protein sequence ID" value="EFO82607.1"/>
    <property type="molecule type" value="Genomic_DNA"/>
</dbReference>
<feature type="domain" description="ATPase V1 complex subunit H C-terminal" evidence="6">
    <location>
        <begin position="186"/>
        <end position="301"/>
    </location>
</feature>
<evidence type="ECO:0000313" key="10">
    <source>
        <dbReference type="Proteomes" id="UP000483820"/>
    </source>
</evidence>
<sequence>MSSIIEKPAEVTQSIHELIHTLKGQIKNASTNDSVNTTVRSIQTLLRQDVHRREFVEADGVQTLVAGLTGSTNFQLQYQLIFALWCLTFNPEIAKKAPSFGVIQVLGDILSESTKEKVIRIILATFANILNKCDDNEIKRLAALQMVQCKTLKTLELIDAKKFDDPDLEEDIKFLTEELTLSVHDLSSYDEYYSEVRTGRLTWSPVHKSEKFWRENASKLNEKQFEVVKILIKLLETSKDPTILCVAAHDIGEYVRHYPRGKTVIEQYQGKAAVMKLLSAEDPNVRYHALLAVQKLMVHNWEYLGKQLGTESQGEPVAAK</sequence>
<dbReference type="InterPro" id="IPR038497">
    <property type="entry name" value="ATPase_V1-cplx_hsu_C_sf"/>
</dbReference>
<dbReference type="KEGG" id="crq:GCK72_023975"/>
<dbReference type="GO" id="GO:0005765">
    <property type="term" value="C:lysosomal membrane"/>
    <property type="evidence" value="ECO:0007669"/>
    <property type="project" value="TreeGrafter"/>
</dbReference>